<dbReference type="OrthoDB" id="5319830at2759"/>
<evidence type="ECO:0000256" key="6">
    <source>
        <dbReference type="ARBA" id="ARBA00023242"/>
    </source>
</evidence>
<keyword evidence="5 8" id="KW-0804">Transcription</keyword>
<dbReference type="GO" id="GO:0006357">
    <property type="term" value="P:regulation of transcription by RNA polymerase II"/>
    <property type="evidence" value="ECO:0007669"/>
    <property type="project" value="InterPro"/>
</dbReference>
<comment type="subcellular location">
    <subcellularLocation>
        <location evidence="1 8">Nucleus</location>
    </subcellularLocation>
</comment>
<reference evidence="10" key="1">
    <citation type="submission" date="2016-05" db="EMBL/GenBank/DDBJ databases">
        <title>Comparative genomics of biotechnologically important yeasts.</title>
        <authorList>
            <consortium name="DOE Joint Genome Institute"/>
            <person name="Riley R."/>
            <person name="Haridas S."/>
            <person name="Wolfe K.H."/>
            <person name="Lopes M.R."/>
            <person name="Hittinger C.T."/>
            <person name="Goker M."/>
            <person name="Salamov A."/>
            <person name="Wisecaver J."/>
            <person name="Long T.M."/>
            <person name="Aerts A.L."/>
            <person name="Barry K."/>
            <person name="Choi C."/>
            <person name="Clum A."/>
            <person name="Coughlan A.Y."/>
            <person name="Deshpande S."/>
            <person name="Douglass A.P."/>
            <person name="Hanson S.J."/>
            <person name="Klenk H.-P."/>
            <person name="Labutti K."/>
            <person name="Lapidus A."/>
            <person name="Lindquist E."/>
            <person name="Lipzen A."/>
            <person name="Meier-Kolthoff J.P."/>
            <person name="Ohm R.A."/>
            <person name="Otillar R.P."/>
            <person name="Pangilinan J."/>
            <person name="Peng Y."/>
            <person name="Rokas A."/>
            <person name="Rosa C.A."/>
            <person name="Scheuner C."/>
            <person name="Sibirny A.A."/>
            <person name="Slot J.C."/>
            <person name="Stielow J.B."/>
            <person name="Sun H."/>
            <person name="Kurtzman C.P."/>
            <person name="Blackwell M."/>
            <person name="Grigoriev I.V."/>
            <person name="Jeffries T.W."/>
        </authorList>
    </citation>
    <scope>NUCLEOTIDE SEQUENCE [LARGE SCALE GENOMIC DNA]</scope>
    <source>
        <strain evidence="10">NRRL Y-1933</strain>
    </source>
</reference>
<sequence>MASSGKIALDLDPELYGDAHNDPFLQDEEKLPINELITRILVERKSFLNLTEESLHEELESKNNGESNGNEPKQVDEEIVEYTAPDISIDGQQNNDLLEKTQDEDSKESDFEKFQTQKQELANHIGLALNETSLSLDFVSLLISAVKPNVGKATMSPHLNKNIPLGSLGADRLGRNDEKDANETKKNSDKIGYGWKYQALNNVTKLFRNASTNLNEQILKERQYWSMVRTVLDNDEVLFRMRDPIDGSKAIGVKYGFGDSGSSYHDKGLAVLRKDSQNGSIEFNSVLSTNVGGHVQYKPTDKVYKYVRVKILSKIDDDFMLTGQSRFESELITQNSQHKIVNDIEKARFFLFEEDLFYHLTREAKSLINYNVSLISNKILIEINDEIIEIESVMYDENNVDDLQNTYQNTNELSSLNNKKAQSILTFTKLMLCCYYNYNLRLKQKIPTSVTKWKQTNTHPLILRPLLGHIRHQINISNMNTLLETMLSKFDPAKLKHKVEILKYSNIGKLVKIENAFQKSIEKPLSTFKIFLENSSNKTCLKIDIEITATEVFANLVINLSIIKYDNEKDLDANEGGTNLLQINFTDLNDIEECLNWTILKFLK</sequence>
<name>A0A1E4RKA9_9ASCO</name>
<dbReference type="EMBL" id="KV454540">
    <property type="protein sequence ID" value="ODV67676.1"/>
    <property type="molecule type" value="Genomic_DNA"/>
</dbReference>
<evidence type="ECO:0000256" key="5">
    <source>
        <dbReference type="ARBA" id="ARBA00023163"/>
    </source>
</evidence>
<comment type="similarity">
    <text evidence="2 8">Belongs to the Mediator complex subunit 17 family.</text>
</comment>
<keyword evidence="6 8" id="KW-0539">Nucleus</keyword>
<dbReference type="InterPro" id="IPR019313">
    <property type="entry name" value="Mediator_Med17"/>
</dbReference>
<keyword evidence="8" id="KW-0010">Activator</keyword>
<dbReference type="STRING" id="984485.A0A1E4RKA9"/>
<comment type="subunit">
    <text evidence="8">Component of the Mediator complex.</text>
</comment>
<comment type="function">
    <text evidence="8">Component of the Mediator complex, a coactivator involved in the regulated transcription of nearly all RNA polymerase II-dependent genes. Mediator functions as a bridge to convey information from gene-specific regulatory proteins to the basal RNA polymerase II transcription machinery. Mediator is recruited to promoters by direct interactions with regulatory proteins and serves as a scaffold for the assembly of a functional preinitiation complex with RNA polymerase II and the general transcription factors.</text>
</comment>
<dbReference type="GO" id="GO:0003712">
    <property type="term" value="F:transcription coregulator activity"/>
    <property type="evidence" value="ECO:0007669"/>
    <property type="project" value="InterPro"/>
</dbReference>
<evidence type="ECO:0000256" key="8">
    <source>
        <dbReference type="RuleBase" id="RU364140"/>
    </source>
</evidence>
<dbReference type="Proteomes" id="UP000095085">
    <property type="component" value="Unassembled WGS sequence"/>
</dbReference>
<evidence type="ECO:0000256" key="7">
    <source>
        <dbReference type="ARBA" id="ARBA00032014"/>
    </source>
</evidence>
<dbReference type="PANTHER" id="PTHR13114">
    <property type="entry name" value="MEDIATOR OF RNA POLYMERASE II TRANSCRIPTION SUBUNIT 17"/>
    <property type="match status" value="1"/>
</dbReference>
<evidence type="ECO:0000313" key="9">
    <source>
        <dbReference type="EMBL" id="ODV67676.1"/>
    </source>
</evidence>
<evidence type="ECO:0000256" key="1">
    <source>
        <dbReference type="ARBA" id="ARBA00004123"/>
    </source>
</evidence>
<evidence type="ECO:0000256" key="3">
    <source>
        <dbReference type="ARBA" id="ARBA00019610"/>
    </source>
</evidence>
<dbReference type="Pfam" id="PF10156">
    <property type="entry name" value="Med17"/>
    <property type="match status" value="1"/>
</dbReference>
<evidence type="ECO:0000256" key="4">
    <source>
        <dbReference type="ARBA" id="ARBA00023015"/>
    </source>
</evidence>
<keyword evidence="10" id="KW-1185">Reference proteome</keyword>
<keyword evidence="4 8" id="KW-0805">Transcription regulation</keyword>
<dbReference type="RefSeq" id="XP_020076743.1">
    <property type="nucleotide sequence ID" value="XM_020218562.1"/>
</dbReference>
<dbReference type="GeneID" id="30993112"/>
<accession>A0A1E4RKA9</accession>
<evidence type="ECO:0000313" key="10">
    <source>
        <dbReference type="Proteomes" id="UP000095085"/>
    </source>
</evidence>
<dbReference type="GO" id="GO:0016592">
    <property type="term" value="C:mediator complex"/>
    <property type="evidence" value="ECO:0007669"/>
    <property type="project" value="InterPro"/>
</dbReference>
<dbReference type="AlphaFoldDB" id="A0A1E4RKA9"/>
<dbReference type="GO" id="GO:0070847">
    <property type="term" value="C:core mediator complex"/>
    <property type="evidence" value="ECO:0007669"/>
    <property type="project" value="TreeGrafter"/>
</dbReference>
<proteinExistence type="inferred from homology"/>
<protein>
    <recommendedName>
        <fullName evidence="3 8">Mediator of RNA polymerase II transcription subunit 17</fullName>
    </recommendedName>
    <alternativeName>
        <fullName evidence="7 8">Mediator complex subunit 17</fullName>
    </alternativeName>
</protein>
<dbReference type="PANTHER" id="PTHR13114:SF7">
    <property type="entry name" value="MEDIATOR OF RNA POLYMERASE II TRANSCRIPTION SUBUNIT 17"/>
    <property type="match status" value="1"/>
</dbReference>
<gene>
    <name evidence="8" type="primary">MED17</name>
    <name evidence="9" type="ORF">HYPBUDRAFT_107545</name>
</gene>
<organism evidence="9 10">
    <name type="scientific">Hyphopichia burtonii NRRL Y-1933</name>
    <dbReference type="NCBI Taxonomy" id="984485"/>
    <lineage>
        <taxon>Eukaryota</taxon>
        <taxon>Fungi</taxon>
        <taxon>Dikarya</taxon>
        <taxon>Ascomycota</taxon>
        <taxon>Saccharomycotina</taxon>
        <taxon>Pichiomycetes</taxon>
        <taxon>Debaryomycetaceae</taxon>
        <taxon>Hyphopichia</taxon>
    </lineage>
</organism>
<evidence type="ECO:0000256" key="2">
    <source>
        <dbReference type="ARBA" id="ARBA00005635"/>
    </source>
</evidence>
<dbReference type="Gene3D" id="6.10.250.2620">
    <property type="match status" value="1"/>
</dbReference>